<feature type="domain" description="YCII-related" evidence="3">
    <location>
        <begin position="54"/>
        <end position="119"/>
    </location>
</feature>
<dbReference type="InterPro" id="IPR011008">
    <property type="entry name" value="Dimeric_a/b-barrel"/>
</dbReference>
<dbReference type="InterPro" id="IPR006311">
    <property type="entry name" value="TAT_signal"/>
</dbReference>
<evidence type="ECO:0000313" key="5">
    <source>
        <dbReference type="Proteomes" id="UP001462640"/>
    </source>
</evidence>
<evidence type="ECO:0000256" key="1">
    <source>
        <dbReference type="ARBA" id="ARBA00007689"/>
    </source>
</evidence>
<dbReference type="InterPro" id="IPR005545">
    <property type="entry name" value="YCII"/>
</dbReference>
<dbReference type="PROSITE" id="PS51318">
    <property type="entry name" value="TAT"/>
    <property type="match status" value="1"/>
</dbReference>
<protein>
    <submittedName>
        <fullName evidence="4">YciI family protein</fullName>
    </submittedName>
</protein>
<feature type="signal peptide" evidence="2">
    <location>
        <begin position="1"/>
        <end position="26"/>
    </location>
</feature>
<gene>
    <name evidence="4" type="ORF">ABDJ40_17325</name>
</gene>
<dbReference type="Proteomes" id="UP001462640">
    <property type="component" value="Unassembled WGS sequence"/>
</dbReference>
<dbReference type="SUPFAM" id="SSF54909">
    <property type="entry name" value="Dimeric alpha+beta barrel"/>
    <property type="match status" value="1"/>
</dbReference>
<keyword evidence="5" id="KW-1185">Reference proteome</keyword>
<feature type="chain" id="PRO_5046435370" evidence="2">
    <location>
        <begin position="27"/>
        <end position="232"/>
    </location>
</feature>
<sequence>MQRRTALKAAGLTAFTAAMALPPALADEAPTPVPVPGRDWFVFLERGVPTPPDKERVMAMQKGHIANFERLFAAGKLFAAGPMRDPSQLKRGIVVVRAPDLDALRAYFTEDEYVALGHMTLNAQPCVVKKALNTTGLNLKKIVENRIVMLSGAAALRPEERQQLDAALQALVDEGTLGAWYAMQAGPIDHVLFRAGNDEAPLQAALARLPGRTDERLQEAVWGQWFAEGVVR</sequence>
<dbReference type="Pfam" id="PF03795">
    <property type="entry name" value="YCII"/>
    <property type="match status" value="1"/>
</dbReference>
<keyword evidence="2" id="KW-0732">Signal</keyword>
<evidence type="ECO:0000313" key="4">
    <source>
        <dbReference type="EMBL" id="MEO3714532.1"/>
    </source>
</evidence>
<dbReference type="Gene3D" id="3.30.70.1060">
    <property type="entry name" value="Dimeric alpha+beta barrel"/>
    <property type="match status" value="1"/>
</dbReference>
<name>A0ABV0GHJ5_9BURK</name>
<comment type="similarity">
    <text evidence="1">Belongs to the YciI family.</text>
</comment>
<comment type="caution">
    <text evidence="4">The sequence shown here is derived from an EMBL/GenBank/DDBJ whole genome shotgun (WGS) entry which is preliminary data.</text>
</comment>
<dbReference type="EMBL" id="JBDPZC010000008">
    <property type="protein sequence ID" value="MEO3714532.1"/>
    <property type="molecule type" value="Genomic_DNA"/>
</dbReference>
<proteinExistence type="inferred from homology"/>
<dbReference type="RefSeq" id="WP_347611623.1">
    <property type="nucleotide sequence ID" value="NZ_JBDPZC010000008.1"/>
</dbReference>
<evidence type="ECO:0000259" key="3">
    <source>
        <dbReference type="Pfam" id="PF03795"/>
    </source>
</evidence>
<accession>A0ABV0GHJ5</accession>
<evidence type="ECO:0000256" key="2">
    <source>
        <dbReference type="SAM" id="SignalP"/>
    </source>
</evidence>
<reference evidence="4 5" key="1">
    <citation type="submission" date="2024-05" db="EMBL/GenBank/DDBJ databases">
        <title>Roseateles sp. 2.12 16S ribosomal RNA gene Genome sequencing and assembly.</title>
        <authorList>
            <person name="Woo H."/>
        </authorList>
    </citation>
    <scope>NUCLEOTIDE SEQUENCE [LARGE SCALE GENOMIC DNA]</scope>
    <source>
        <strain evidence="4 5">2.12</strain>
    </source>
</reference>
<organism evidence="4 5">
    <name type="scientific">Roseateles flavus</name>
    <dbReference type="NCBI Taxonomy" id="3149041"/>
    <lineage>
        <taxon>Bacteria</taxon>
        <taxon>Pseudomonadati</taxon>
        <taxon>Pseudomonadota</taxon>
        <taxon>Betaproteobacteria</taxon>
        <taxon>Burkholderiales</taxon>
        <taxon>Sphaerotilaceae</taxon>
        <taxon>Roseateles</taxon>
    </lineage>
</organism>